<dbReference type="Gene3D" id="1.20.1560.10">
    <property type="entry name" value="ABC transporter type 1, transmembrane domain"/>
    <property type="match status" value="1"/>
</dbReference>
<dbReference type="GO" id="GO:0005524">
    <property type="term" value="F:ATP binding"/>
    <property type="evidence" value="ECO:0007669"/>
    <property type="project" value="UniProtKB-KW"/>
</dbReference>
<dbReference type="AlphaFoldDB" id="V4PYV0"/>
<dbReference type="InterPro" id="IPR017871">
    <property type="entry name" value="ABC_transporter-like_CS"/>
</dbReference>
<dbReference type="OrthoDB" id="9808328at2"/>
<dbReference type="PROSITE" id="PS50893">
    <property type="entry name" value="ABC_TRANSPORTER_2"/>
    <property type="match status" value="1"/>
</dbReference>
<keyword evidence="11" id="KW-1185">Reference proteome</keyword>
<dbReference type="GO" id="GO:0005886">
    <property type="term" value="C:plasma membrane"/>
    <property type="evidence" value="ECO:0007669"/>
    <property type="project" value="UniProtKB-SubCell"/>
</dbReference>
<evidence type="ECO:0000256" key="1">
    <source>
        <dbReference type="ARBA" id="ARBA00004651"/>
    </source>
</evidence>
<evidence type="ECO:0008006" key="12">
    <source>
        <dbReference type="Google" id="ProtNLM"/>
    </source>
</evidence>
<reference evidence="10 11" key="1">
    <citation type="journal article" date="2014" name="Nature">
        <title>Sequential evolution of bacterial morphology by co-option of a developmental regulator.</title>
        <authorList>
            <person name="Jiang C."/>
            <person name="Brown P.J."/>
            <person name="Ducret A."/>
            <person name="Brun Y.V."/>
        </authorList>
    </citation>
    <scope>NUCLEOTIDE SEQUENCE [LARGE SCALE GENOMIC DNA]</scope>
    <source>
        <strain evidence="10 11">DSM 16100</strain>
    </source>
</reference>
<evidence type="ECO:0000256" key="4">
    <source>
        <dbReference type="ARBA" id="ARBA00022840"/>
    </source>
</evidence>
<feature type="transmembrane region" description="Helical" evidence="7">
    <location>
        <begin position="367"/>
        <end position="390"/>
    </location>
</feature>
<evidence type="ECO:0000313" key="11">
    <source>
        <dbReference type="Proteomes" id="UP000017837"/>
    </source>
</evidence>
<dbReference type="eggNOG" id="COG1132">
    <property type="taxonomic scope" value="Bacteria"/>
</dbReference>
<feature type="transmembrane region" description="Helical" evidence="7">
    <location>
        <begin position="134"/>
        <end position="156"/>
    </location>
</feature>
<dbReference type="GO" id="GO:0016887">
    <property type="term" value="F:ATP hydrolysis activity"/>
    <property type="evidence" value="ECO:0007669"/>
    <property type="project" value="InterPro"/>
</dbReference>
<comment type="subcellular location">
    <subcellularLocation>
        <location evidence="1">Cell membrane</location>
        <topology evidence="1">Multi-pass membrane protein</topology>
    </subcellularLocation>
</comment>
<name>V4PYV0_9CAUL</name>
<keyword evidence="4" id="KW-0067">ATP-binding</keyword>
<dbReference type="Pfam" id="PF00005">
    <property type="entry name" value="ABC_tran"/>
    <property type="match status" value="1"/>
</dbReference>
<dbReference type="InterPro" id="IPR003593">
    <property type="entry name" value="AAA+_ATPase"/>
</dbReference>
<feature type="domain" description="ABC transporter" evidence="8">
    <location>
        <begin position="416"/>
        <end position="649"/>
    </location>
</feature>
<evidence type="ECO:0000256" key="6">
    <source>
        <dbReference type="ARBA" id="ARBA00023136"/>
    </source>
</evidence>
<dbReference type="SMART" id="SM00382">
    <property type="entry name" value="AAA"/>
    <property type="match status" value="1"/>
</dbReference>
<feature type="transmembrane region" description="Helical" evidence="7">
    <location>
        <begin position="216"/>
        <end position="238"/>
    </location>
</feature>
<dbReference type="PANTHER" id="PTHR24221">
    <property type="entry name" value="ATP-BINDING CASSETTE SUB-FAMILY B"/>
    <property type="match status" value="1"/>
</dbReference>
<feature type="transmembrane region" description="Helical" evidence="7">
    <location>
        <begin position="328"/>
        <end position="347"/>
    </location>
</feature>
<keyword evidence="5 7" id="KW-1133">Transmembrane helix</keyword>
<dbReference type="InterPro" id="IPR003439">
    <property type="entry name" value="ABC_transporter-like_ATP-bd"/>
</dbReference>
<dbReference type="Gene3D" id="3.40.50.300">
    <property type="entry name" value="P-loop containing nucleotide triphosphate hydrolases"/>
    <property type="match status" value="1"/>
</dbReference>
<dbReference type="Pfam" id="PF00664">
    <property type="entry name" value="ABC_membrane"/>
    <property type="match status" value="1"/>
</dbReference>
<dbReference type="InterPro" id="IPR011527">
    <property type="entry name" value="ABC1_TM_dom"/>
</dbReference>
<dbReference type="PANTHER" id="PTHR24221:SF654">
    <property type="entry name" value="ATP-BINDING CASSETTE SUB-FAMILY B MEMBER 6"/>
    <property type="match status" value="1"/>
</dbReference>
<feature type="transmembrane region" description="Helical" evidence="7">
    <location>
        <begin position="244"/>
        <end position="261"/>
    </location>
</feature>
<dbReference type="GO" id="GO:0140359">
    <property type="term" value="F:ABC-type transporter activity"/>
    <property type="evidence" value="ECO:0007669"/>
    <property type="project" value="InterPro"/>
</dbReference>
<dbReference type="RefSeq" id="WP_018082348.1">
    <property type="nucleotide sequence ID" value="NZ_AQWM01000013.1"/>
</dbReference>
<proteinExistence type="predicted"/>
<dbReference type="SUPFAM" id="SSF52540">
    <property type="entry name" value="P-loop containing nucleoside triphosphate hydrolases"/>
    <property type="match status" value="1"/>
</dbReference>
<organism evidence="10 11">
    <name type="scientific">Asticcacaulis benevestitus DSM 16100 = ATCC BAA-896</name>
    <dbReference type="NCBI Taxonomy" id="1121022"/>
    <lineage>
        <taxon>Bacteria</taxon>
        <taxon>Pseudomonadati</taxon>
        <taxon>Pseudomonadota</taxon>
        <taxon>Alphaproteobacteria</taxon>
        <taxon>Caulobacterales</taxon>
        <taxon>Caulobacteraceae</taxon>
        <taxon>Asticcacaulis</taxon>
    </lineage>
</organism>
<evidence type="ECO:0000259" key="9">
    <source>
        <dbReference type="PROSITE" id="PS50929"/>
    </source>
</evidence>
<accession>V4PYV0</accession>
<keyword evidence="2 7" id="KW-0812">Transmembrane</keyword>
<dbReference type="STRING" id="1121022.GCA_000376105_02676"/>
<dbReference type="EMBL" id="AWGB01000012">
    <property type="protein sequence ID" value="ESQ92579.1"/>
    <property type="molecule type" value="Genomic_DNA"/>
</dbReference>
<dbReference type="InterPro" id="IPR027417">
    <property type="entry name" value="P-loop_NTPase"/>
</dbReference>
<dbReference type="SUPFAM" id="SSF90123">
    <property type="entry name" value="ABC transporter transmembrane region"/>
    <property type="match status" value="1"/>
</dbReference>
<evidence type="ECO:0000256" key="7">
    <source>
        <dbReference type="SAM" id="Phobius"/>
    </source>
</evidence>
<feature type="domain" description="ABC transmembrane type-1" evidence="9">
    <location>
        <begin position="109"/>
        <end position="385"/>
    </location>
</feature>
<dbReference type="InterPro" id="IPR018754">
    <property type="entry name" value="RovC-like_DNA-bd"/>
</dbReference>
<dbReference type="PROSITE" id="PS00211">
    <property type="entry name" value="ABC_TRANSPORTER_1"/>
    <property type="match status" value="1"/>
</dbReference>
<evidence type="ECO:0000256" key="3">
    <source>
        <dbReference type="ARBA" id="ARBA00022741"/>
    </source>
</evidence>
<evidence type="ECO:0000256" key="2">
    <source>
        <dbReference type="ARBA" id="ARBA00022692"/>
    </source>
</evidence>
<evidence type="ECO:0000313" key="10">
    <source>
        <dbReference type="EMBL" id="ESQ92579.1"/>
    </source>
</evidence>
<comment type="caution">
    <text evidence="10">The sequence shown here is derived from an EMBL/GenBank/DDBJ whole genome shotgun (WGS) entry which is preliminary data.</text>
</comment>
<dbReference type="InterPro" id="IPR036640">
    <property type="entry name" value="ABC1_TM_sf"/>
</dbReference>
<dbReference type="PROSITE" id="PS50929">
    <property type="entry name" value="ABC_TM1F"/>
    <property type="match status" value="1"/>
</dbReference>
<keyword evidence="3" id="KW-0547">Nucleotide-binding</keyword>
<dbReference type="CDD" id="cd03228">
    <property type="entry name" value="ABCC_MRP_Like"/>
    <property type="match status" value="1"/>
</dbReference>
<gene>
    <name evidence="10" type="ORF">ABENE_08040</name>
</gene>
<dbReference type="Proteomes" id="UP000017837">
    <property type="component" value="Unassembled WGS sequence"/>
</dbReference>
<evidence type="ECO:0000259" key="8">
    <source>
        <dbReference type="PROSITE" id="PS50893"/>
    </source>
</evidence>
<dbReference type="PATRIC" id="fig|1121022.4.peg.1616"/>
<dbReference type="InterPro" id="IPR039421">
    <property type="entry name" value="Type_1_exporter"/>
</dbReference>
<feature type="transmembrane region" description="Helical" evidence="7">
    <location>
        <begin position="100"/>
        <end position="122"/>
    </location>
</feature>
<keyword evidence="6 7" id="KW-0472">Membrane</keyword>
<sequence length="652" mass="70005">MFPPQRGAHKWLKALRAFDGAQAGGNHREIATQVFGARILCEDRNGRSDFRRARVERSIKFARRMVMVATSNSSARGDTFAILLDLTKDMLGKALGIRTAVLVGGGIELVGVGLGVLGPYMLKVLVDVLTAGNASAITLVAYVGLFVVTWAGANILSTWRMVYSTRVIDSLSERYAAEVIRQSLPAAATARDADSGYTLGLVERLPYSLLVVIDGLIWRTVPLLLQVLGSLCVVIGLIPIHYSAILVAVFAGYVATTWIGANHHQARSMTANTAAGAVSQTAGDILRNARRVVLNGALEAEVVNIGHRFQERAAANAQMMGSLSLMALYQYGLVGTGLLALMGLGALDVMAHRMTVGDFVLLQGYAFRLVGPLSGLGFILSQAGLSIACIRDVKRLMQRLEPEVAPTEEPEGAAEITLTSVSFSYGPGLAGLTEITAHVSPGQFVVIVGPNGSGKSTLAQVIAGLLPPSSGSVRIGGQDVGRIRRSDRHRHILYVPQFIGFFNRSLAANALYPPTTQTEASLAQLLAEWHFYEPGRTVDFAAEVGEQGERLSGGQIQKLELARIAGVKSAAVILDESTSALDPISEAAVIARLRQQFGSRTTLILISHREHMAELADQVWFMKTGRLVGQGTHEILMRDSLTYQSLWRTQSA</sequence>
<dbReference type="Pfam" id="PF10074">
    <property type="entry name" value="RovC_DNA-bd"/>
    <property type="match status" value="1"/>
</dbReference>
<protein>
    <recommendedName>
        <fullName evidence="12">ABC transporter ATP-binding protein</fullName>
    </recommendedName>
</protein>
<evidence type="ECO:0000256" key="5">
    <source>
        <dbReference type="ARBA" id="ARBA00022989"/>
    </source>
</evidence>